<dbReference type="EMBL" id="WWBZ02000082">
    <property type="protein sequence ID" value="KAF4301042.1"/>
    <property type="molecule type" value="Genomic_DNA"/>
</dbReference>
<evidence type="ECO:0000256" key="4">
    <source>
        <dbReference type="ARBA" id="ARBA00022989"/>
    </source>
</evidence>
<dbReference type="Pfam" id="PF11712">
    <property type="entry name" value="Vma12"/>
    <property type="match status" value="1"/>
</dbReference>
<sequence length="279" mass="30740">MVLLTMTPPIVAAVRRCEAIADAGQMRKLQSAGEPQLTDPAPGKPISHAQLIGISDFLKARANQKNDGNDEAAAAPTSLNELLRGSRIHVPPPPPKLEPSNEYKELMARLRREEEARAYERMINPPPPTETFAQHFPNSNANFFAAGMDSFASNDEDDEVTYADINRQLALIINVLVSIIACSVAIWVAARYWSTPARLALSMTGSGVVAVAEVVIYMGYLRRIKEARVEEKKKPEIKEVAETWVIEGSRDKKGTVIHKTAVDGDEGDTVRQRKGKQKQ</sequence>
<evidence type="ECO:0000256" key="6">
    <source>
        <dbReference type="SAM" id="Phobius"/>
    </source>
</evidence>
<accession>A0A8H4IIE6</accession>
<name>A0A8H4IIE6_9PEZI</name>
<organism evidence="7 8">
    <name type="scientific">Botryosphaeria dothidea</name>
    <dbReference type="NCBI Taxonomy" id="55169"/>
    <lineage>
        <taxon>Eukaryota</taxon>
        <taxon>Fungi</taxon>
        <taxon>Dikarya</taxon>
        <taxon>Ascomycota</taxon>
        <taxon>Pezizomycotina</taxon>
        <taxon>Dothideomycetes</taxon>
        <taxon>Dothideomycetes incertae sedis</taxon>
        <taxon>Botryosphaeriales</taxon>
        <taxon>Botryosphaeriaceae</taxon>
        <taxon>Botryosphaeria</taxon>
    </lineage>
</organism>
<evidence type="ECO:0000256" key="5">
    <source>
        <dbReference type="ARBA" id="ARBA00023136"/>
    </source>
</evidence>
<keyword evidence="4 6" id="KW-1133">Transmembrane helix</keyword>
<proteinExistence type="predicted"/>
<feature type="transmembrane region" description="Helical" evidence="6">
    <location>
        <begin position="169"/>
        <end position="193"/>
    </location>
</feature>
<keyword evidence="8" id="KW-1185">Reference proteome</keyword>
<feature type="transmembrane region" description="Helical" evidence="6">
    <location>
        <begin position="199"/>
        <end position="220"/>
    </location>
</feature>
<dbReference type="Proteomes" id="UP000572817">
    <property type="component" value="Unassembled WGS sequence"/>
</dbReference>
<keyword evidence="5 6" id="KW-0472">Membrane</keyword>
<dbReference type="InterPro" id="IPR021013">
    <property type="entry name" value="ATPase_Vma12"/>
</dbReference>
<evidence type="ECO:0000313" key="7">
    <source>
        <dbReference type="EMBL" id="KAF4301042.1"/>
    </source>
</evidence>
<dbReference type="GO" id="GO:0005789">
    <property type="term" value="C:endoplasmic reticulum membrane"/>
    <property type="evidence" value="ECO:0007669"/>
    <property type="project" value="UniProtKB-SubCell"/>
</dbReference>
<reference evidence="7" key="1">
    <citation type="submission" date="2020-04" db="EMBL/GenBank/DDBJ databases">
        <title>Genome Assembly and Annotation of Botryosphaeria dothidea sdau 11-99, a Latent Pathogen of Apple Fruit Ring Rot in China.</title>
        <authorList>
            <person name="Yu C."/>
            <person name="Diao Y."/>
            <person name="Lu Q."/>
            <person name="Zhao J."/>
            <person name="Cui S."/>
            <person name="Peng C."/>
            <person name="He B."/>
            <person name="Liu H."/>
        </authorList>
    </citation>
    <scope>NUCLEOTIDE SEQUENCE [LARGE SCALE GENOMIC DNA]</scope>
    <source>
        <strain evidence="7">Sdau11-99</strain>
    </source>
</reference>
<dbReference type="OrthoDB" id="19981at2759"/>
<keyword evidence="3" id="KW-0256">Endoplasmic reticulum</keyword>
<comment type="caution">
    <text evidence="7">The sequence shown here is derived from an EMBL/GenBank/DDBJ whole genome shotgun (WGS) entry which is preliminary data.</text>
</comment>
<gene>
    <name evidence="7" type="ORF">GTA08_BOTSDO10835</name>
</gene>
<evidence type="ECO:0000313" key="8">
    <source>
        <dbReference type="Proteomes" id="UP000572817"/>
    </source>
</evidence>
<comment type="subcellular location">
    <subcellularLocation>
        <location evidence="1">Endoplasmic reticulum membrane</location>
        <topology evidence="1">Multi-pass membrane protein</topology>
    </subcellularLocation>
</comment>
<dbReference type="AlphaFoldDB" id="A0A8H4IIE6"/>
<dbReference type="GO" id="GO:0070072">
    <property type="term" value="P:vacuolar proton-transporting V-type ATPase complex assembly"/>
    <property type="evidence" value="ECO:0007669"/>
    <property type="project" value="InterPro"/>
</dbReference>
<protein>
    <recommendedName>
        <fullName evidence="9">Vacuolar h+-atpase assembly protein</fullName>
    </recommendedName>
</protein>
<evidence type="ECO:0000256" key="2">
    <source>
        <dbReference type="ARBA" id="ARBA00022692"/>
    </source>
</evidence>
<dbReference type="PANTHER" id="PTHR31394:SF1">
    <property type="entry name" value="TRANSMEMBRANE PROTEIN 199"/>
    <property type="match status" value="1"/>
</dbReference>
<dbReference type="PANTHER" id="PTHR31394">
    <property type="entry name" value="TRANSMEMBRANE PROTEIN 199"/>
    <property type="match status" value="1"/>
</dbReference>
<keyword evidence="2 6" id="KW-0812">Transmembrane</keyword>
<evidence type="ECO:0008006" key="9">
    <source>
        <dbReference type="Google" id="ProtNLM"/>
    </source>
</evidence>
<evidence type="ECO:0000256" key="1">
    <source>
        <dbReference type="ARBA" id="ARBA00004477"/>
    </source>
</evidence>
<evidence type="ECO:0000256" key="3">
    <source>
        <dbReference type="ARBA" id="ARBA00022824"/>
    </source>
</evidence>